<evidence type="ECO:0000313" key="2">
    <source>
        <dbReference type="EMBL" id="VDS05039.1"/>
    </source>
</evidence>
<dbReference type="InterPro" id="IPR028082">
    <property type="entry name" value="Peripla_BP_I"/>
</dbReference>
<keyword evidence="3" id="KW-1185">Reference proteome</keyword>
<dbReference type="InterPro" id="IPR007487">
    <property type="entry name" value="ABC_transpt-TYRBP-like"/>
</dbReference>
<evidence type="ECO:0000256" key="1">
    <source>
        <dbReference type="SAM" id="SignalP"/>
    </source>
</evidence>
<dbReference type="AlphaFoldDB" id="A0A3S4D5N2"/>
<dbReference type="EMBL" id="UZWD01000026">
    <property type="protein sequence ID" value="VDS05039.1"/>
    <property type="molecule type" value="Genomic_DNA"/>
</dbReference>
<accession>A0A3S4D5N2</accession>
<sequence>MLLKRLFLAAAALATATTMAHAEPKLIAIASFGEHPALTETADGFKARMTELGYVEGTDVVYDFQHANFDRSLIPQVLQQVEAKKPALIFAITTGLNQAAVRGITDKSIPIVFGAVVDPVVAGIVPDWEHGSEWSAGAAMLPNFKESLSFLKEVIPGIKKVGTLFNPGEDNDATNIKLINEAAAEAGIEIVAVPVDNQNDLPQRVQSFAGQVDAIFLIQSNIVQTAVPVVAQAAQRIKLPLFNSVYAPDLKDQLAGFHAISYWKNGEHAADIADRILKGEKPADIATYIPQPEDFDKLISVKGLEAVGLTLPEALKDSPWIIK</sequence>
<dbReference type="CDD" id="cd06325">
    <property type="entry name" value="PBP1_ABC_unchar_transporter"/>
    <property type="match status" value="1"/>
</dbReference>
<gene>
    <name evidence="2" type="ORF">DEVEQU_02180</name>
</gene>
<dbReference type="SUPFAM" id="SSF53822">
    <property type="entry name" value="Periplasmic binding protein-like I"/>
    <property type="match status" value="1"/>
</dbReference>
<dbReference type="RefSeq" id="WP_164550353.1">
    <property type="nucleotide sequence ID" value="NZ_JBHTMH010000001.1"/>
</dbReference>
<evidence type="ECO:0000313" key="3">
    <source>
        <dbReference type="Proteomes" id="UP000268844"/>
    </source>
</evidence>
<dbReference type="Proteomes" id="UP000268844">
    <property type="component" value="Unassembled WGS sequence"/>
</dbReference>
<protein>
    <submittedName>
        <fullName evidence="2">ABC transporter substrate binding protein</fullName>
    </submittedName>
</protein>
<name>A0A3S4D5N2_9HYPH</name>
<feature type="chain" id="PRO_5018659936" evidence="1">
    <location>
        <begin position="23"/>
        <end position="323"/>
    </location>
</feature>
<keyword evidence="1" id="KW-0732">Signal</keyword>
<organism evidence="2 3">
    <name type="scientific">Devosia equisanguinis</name>
    <dbReference type="NCBI Taxonomy" id="2490941"/>
    <lineage>
        <taxon>Bacteria</taxon>
        <taxon>Pseudomonadati</taxon>
        <taxon>Pseudomonadota</taxon>
        <taxon>Alphaproteobacteria</taxon>
        <taxon>Hyphomicrobiales</taxon>
        <taxon>Devosiaceae</taxon>
        <taxon>Devosia</taxon>
    </lineage>
</organism>
<dbReference type="Gene3D" id="3.40.50.2300">
    <property type="match status" value="2"/>
</dbReference>
<dbReference type="PANTHER" id="PTHR35271">
    <property type="entry name" value="ABC TRANSPORTER, SUBSTRATE-BINDING LIPOPROTEIN-RELATED"/>
    <property type="match status" value="1"/>
</dbReference>
<dbReference type="PANTHER" id="PTHR35271:SF1">
    <property type="entry name" value="ABC TRANSPORTER, SUBSTRATE-BINDING LIPOPROTEIN"/>
    <property type="match status" value="1"/>
</dbReference>
<feature type="signal peptide" evidence="1">
    <location>
        <begin position="1"/>
        <end position="22"/>
    </location>
</feature>
<proteinExistence type="predicted"/>
<dbReference type="Pfam" id="PF04392">
    <property type="entry name" value="ABC_sub_bind"/>
    <property type="match status" value="1"/>
</dbReference>
<reference evidence="2 3" key="1">
    <citation type="submission" date="2018-12" db="EMBL/GenBank/DDBJ databases">
        <authorList>
            <person name="Criscuolo A."/>
        </authorList>
    </citation>
    <scope>NUCLEOTIDE SEQUENCE [LARGE SCALE GENOMIC DNA]</scope>
    <source>
        <strain evidence="2">ACIP1116281</strain>
    </source>
</reference>